<accession>A0A9D1H7N4</accession>
<dbReference type="SFLD" id="SFLDS00003">
    <property type="entry name" value="Haloacid_Dehalogenase"/>
    <property type="match status" value="1"/>
</dbReference>
<dbReference type="GO" id="GO:0016787">
    <property type="term" value="F:hydrolase activity"/>
    <property type="evidence" value="ECO:0007669"/>
    <property type="project" value="UniProtKB-KW"/>
</dbReference>
<gene>
    <name evidence="1" type="ORF">IAC43_08475</name>
</gene>
<organism evidence="1 2">
    <name type="scientific">Candidatus Faecivivens stercoripullorum</name>
    <dbReference type="NCBI Taxonomy" id="2840805"/>
    <lineage>
        <taxon>Bacteria</taxon>
        <taxon>Bacillati</taxon>
        <taxon>Bacillota</taxon>
        <taxon>Clostridia</taxon>
        <taxon>Eubacteriales</taxon>
        <taxon>Oscillospiraceae</taxon>
        <taxon>Oscillospiraceae incertae sedis</taxon>
        <taxon>Candidatus Faecivivens</taxon>
    </lineage>
</organism>
<proteinExistence type="predicted"/>
<keyword evidence="1" id="KW-0378">Hydrolase</keyword>
<dbReference type="EMBL" id="DVLW01000232">
    <property type="protein sequence ID" value="HIT95208.1"/>
    <property type="molecule type" value="Genomic_DNA"/>
</dbReference>
<dbReference type="AlphaFoldDB" id="A0A9D1H7N4"/>
<dbReference type="Pfam" id="PF00702">
    <property type="entry name" value="Hydrolase"/>
    <property type="match status" value="1"/>
</dbReference>
<evidence type="ECO:0000313" key="1">
    <source>
        <dbReference type="EMBL" id="HIT95208.1"/>
    </source>
</evidence>
<protein>
    <submittedName>
        <fullName evidence="1">HAD-IA family hydrolase</fullName>
    </submittedName>
</protein>
<evidence type="ECO:0000313" key="2">
    <source>
        <dbReference type="Proteomes" id="UP000824160"/>
    </source>
</evidence>
<dbReference type="SUPFAM" id="SSF56784">
    <property type="entry name" value="HAD-like"/>
    <property type="match status" value="1"/>
</dbReference>
<dbReference type="SFLD" id="SFLDG01129">
    <property type="entry name" value="C1.5:_HAD__Beta-PGM__Phosphata"/>
    <property type="match status" value="1"/>
</dbReference>
<dbReference type="InterPro" id="IPR023214">
    <property type="entry name" value="HAD_sf"/>
</dbReference>
<dbReference type="Gene3D" id="3.40.50.1000">
    <property type="entry name" value="HAD superfamily/HAD-like"/>
    <property type="match status" value="1"/>
</dbReference>
<dbReference type="Proteomes" id="UP000824160">
    <property type="component" value="Unassembled WGS sequence"/>
</dbReference>
<dbReference type="NCBIfam" id="TIGR01509">
    <property type="entry name" value="HAD-SF-IA-v3"/>
    <property type="match status" value="1"/>
</dbReference>
<dbReference type="PANTHER" id="PTHR18901">
    <property type="entry name" value="2-DEOXYGLUCOSE-6-PHOSPHATE PHOSPHATASE 2"/>
    <property type="match status" value="1"/>
</dbReference>
<comment type="caution">
    <text evidence="1">The sequence shown here is derived from an EMBL/GenBank/DDBJ whole genome shotgun (WGS) entry which is preliminary data.</text>
</comment>
<dbReference type="Gene3D" id="1.10.150.240">
    <property type="entry name" value="Putative phosphatase, domain 2"/>
    <property type="match status" value="1"/>
</dbReference>
<dbReference type="InterPro" id="IPR006439">
    <property type="entry name" value="HAD-SF_hydro_IA"/>
</dbReference>
<reference evidence="1" key="2">
    <citation type="journal article" date="2021" name="PeerJ">
        <title>Extensive microbial diversity within the chicken gut microbiome revealed by metagenomics and culture.</title>
        <authorList>
            <person name="Gilroy R."/>
            <person name="Ravi A."/>
            <person name="Getino M."/>
            <person name="Pursley I."/>
            <person name="Horton D.L."/>
            <person name="Alikhan N.F."/>
            <person name="Baker D."/>
            <person name="Gharbi K."/>
            <person name="Hall N."/>
            <person name="Watson M."/>
            <person name="Adriaenssens E.M."/>
            <person name="Foster-Nyarko E."/>
            <person name="Jarju S."/>
            <person name="Secka A."/>
            <person name="Antonio M."/>
            <person name="Oren A."/>
            <person name="Chaudhuri R.R."/>
            <person name="La Ragione R."/>
            <person name="Hildebrand F."/>
            <person name="Pallen M.J."/>
        </authorList>
    </citation>
    <scope>NUCLEOTIDE SEQUENCE</scope>
    <source>
        <strain evidence="1">ChiBcec7-5410</strain>
    </source>
</reference>
<dbReference type="PANTHER" id="PTHR18901:SF38">
    <property type="entry name" value="PSEUDOURIDINE-5'-PHOSPHATASE"/>
    <property type="match status" value="1"/>
</dbReference>
<name>A0A9D1H7N4_9FIRM</name>
<sequence>MIKAAVFDMDGLMFDTERVGREAWNQVGENLGFGNLDAVNERCLGCNKDYCRGIFKEVFGDALTLDQVLELSAPIQQAWYREHGMPCKKGLVELLDYLRDTGRKIAMATSSDRSIAERNLDMAGLRSYFDVLVCGDMVKRSKPDPDIYLTAARLLEVLPEECIGLEDSRNGILSVHAAGMTGLLIPDLIQPDEEMKQAADQVLPDLGEVVVWLKAYDDRYSAD</sequence>
<dbReference type="InterPro" id="IPR023198">
    <property type="entry name" value="PGP-like_dom2"/>
</dbReference>
<dbReference type="InterPro" id="IPR036412">
    <property type="entry name" value="HAD-like_sf"/>
</dbReference>
<reference evidence="1" key="1">
    <citation type="submission" date="2020-10" db="EMBL/GenBank/DDBJ databases">
        <authorList>
            <person name="Gilroy R."/>
        </authorList>
    </citation>
    <scope>NUCLEOTIDE SEQUENCE</scope>
    <source>
        <strain evidence="1">ChiBcec7-5410</strain>
    </source>
</reference>